<proteinExistence type="predicted"/>
<reference evidence="1 2" key="1">
    <citation type="submission" date="2017-05" db="EMBL/GenBank/DDBJ databases">
        <title>The draft genome sequence of Idiomarina salinarum WNB302.</title>
        <authorList>
            <person name="Sun Y."/>
            <person name="Chen B."/>
            <person name="Du Z."/>
        </authorList>
    </citation>
    <scope>NUCLEOTIDE SEQUENCE [LARGE SCALE GENOMIC DNA]</scope>
    <source>
        <strain evidence="1 2">WNB302</strain>
    </source>
</reference>
<dbReference type="AlphaFoldDB" id="A0A265UMR5"/>
<dbReference type="InterPro" id="IPR032710">
    <property type="entry name" value="NTF2-like_dom_sf"/>
</dbReference>
<keyword evidence="2" id="KW-1185">Reference proteome</keyword>
<organism evidence="1 2">
    <name type="scientific">Winogradskyella aurantia</name>
    <dbReference type="NCBI Taxonomy" id="1915063"/>
    <lineage>
        <taxon>Bacteria</taxon>
        <taxon>Pseudomonadati</taxon>
        <taxon>Bacteroidota</taxon>
        <taxon>Flavobacteriia</taxon>
        <taxon>Flavobacteriales</taxon>
        <taxon>Flavobacteriaceae</taxon>
        <taxon>Winogradskyella</taxon>
    </lineage>
</organism>
<evidence type="ECO:0000313" key="1">
    <source>
        <dbReference type="EMBL" id="OZV66600.1"/>
    </source>
</evidence>
<dbReference type="SUPFAM" id="SSF54427">
    <property type="entry name" value="NTF2-like"/>
    <property type="match status" value="1"/>
</dbReference>
<comment type="caution">
    <text evidence="1">The sequence shown here is derived from an EMBL/GenBank/DDBJ whole genome shotgun (WGS) entry which is preliminary data.</text>
</comment>
<dbReference type="EMBL" id="NGJN01000009">
    <property type="protein sequence ID" value="OZV66600.1"/>
    <property type="molecule type" value="Genomic_DNA"/>
</dbReference>
<dbReference type="Proteomes" id="UP000216840">
    <property type="component" value="Unassembled WGS sequence"/>
</dbReference>
<evidence type="ECO:0000313" key="2">
    <source>
        <dbReference type="Proteomes" id="UP000216840"/>
    </source>
</evidence>
<evidence type="ECO:0008006" key="3">
    <source>
        <dbReference type="Google" id="ProtNLM"/>
    </source>
</evidence>
<protein>
    <recommendedName>
        <fullName evidence="3">Nuclear transport factor 2 family protein</fullName>
    </recommendedName>
</protein>
<name>A0A265UMR5_9FLAO</name>
<dbReference type="Gene3D" id="3.10.450.50">
    <property type="match status" value="1"/>
</dbReference>
<dbReference type="OrthoDB" id="8754772at2"/>
<dbReference type="RefSeq" id="WP_094969346.1">
    <property type="nucleotide sequence ID" value="NZ_NGJN01000009.1"/>
</dbReference>
<sequence>MKNLISGIILLFFINLSSQESSKQNDLTLKVSSLDSTITTLYAVISGDKGEERNWDLFKQLFREKAKLIPTGKNNEDKTTVRYMTPEDYIKTSGKWLLENGFHEVEIYRVTETFGNIAHVFSTYESYRSKADTEPFMRGINSIQLMNDGNRWWIVNIFWMQESEAHPIPEKYLPNKS</sequence>
<gene>
    <name evidence="1" type="ORF">CA834_13990</name>
</gene>
<accession>A0A265UMR5</accession>